<dbReference type="AlphaFoldDB" id="A0LI49"/>
<accession>A0LI49</accession>
<proteinExistence type="predicted"/>
<gene>
    <name evidence="2" type="ordered locus">Sfum_1410</name>
</gene>
<protein>
    <submittedName>
        <fullName evidence="2">Uncharacterized protein</fullName>
    </submittedName>
</protein>
<reference evidence="2 3" key="1">
    <citation type="submission" date="2006-10" db="EMBL/GenBank/DDBJ databases">
        <title>Complete sequence of Syntrophobacter fumaroxidans MPOB.</title>
        <authorList>
            <consortium name="US DOE Joint Genome Institute"/>
            <person name="Copeland A."/>
            <person name="Lucas S."/>
            <person name="Lapidus A."/>
            <person name="Barry K."/>
            <person name="Detter J.C."/>
            <person name="Glavina del Rio T."/>
            <person name="Hammon N."/>
            <person name="Israni S."/>
            <person name="Pitluck S."/>
            <person name="Goltsman E.G."/>
            <person name="Martinez M."/>
            <person name="Schmutz J."/>
            <person name="Larimer F."/>
            <person name="Land M."/>
            <person name="Hauser L."/>
            <person name="Kyrpides N."/>
            <person name="Kim E."/>
            <person name="Boone D.R."/>
            <person name="Brockman F."/>
            <person name="Culley D."/>
            <person name="Ferry J."/>
            <person name="Gunsalus R."/>
            <person name="McInerney M.J."/>
            <person name="Morrison M."/>
            <person name="Plugge C."/>
            <person name="Rohlin L."/>
            <person name="Scholten J."/>
            <person name="Sieber J."/>
            <person name="Stams A.J.M."/>
            <person name="Worm P."/>
            <person name="Henstra A.M."/>
            <person name="Richardson P."/>
        </authorList>
    </citation>
    <scope>NUCLEOTIDE SEQUENCE [LARGE SCALE GENOMIC DNA]</scope>
    <source>
        <strain evidence="3">DSM 10017 / MPOB</strain>
    </source>
</reference>
<dbReference type="KEGG" id="sfu:Sfum_1410"/>
<name>A0LI49_SYNFM</name>
<dbReference type="InParanoid" id="A0LI49"/>
<keyword evidence="3" id="KW-1185">Reference proteome</keyword>
<dbReference type="HOGENOM" id="CLU_2511514_0_0_7"/>
<feature type="region of interest" description="Disordered" evidence="1">
    <location>
        <begin position="21"/>
        <end position="59"/>
    </location>
</feature>
<evidence type="ECO:0000313" key="3">
    <source>
        <dbReference type="Proteomes" id="UP000001784"/>
    </source>
</evidence>
<evidence type="ECO:0000256" key="1">
    <source>
        <dbReference type="SAM" id="MobiDB-lite"/>
    </source>
</evidence>
<evidence type="ECO:0000313" key="2">
    <source>
        <dbReference type="EMBL" id="ABK17101.1"/>
    </source>
</evidence>
<dbReference type="EMBL" id="CP000478">
    <property type="protein sequence ID" value="ABK17101.1"/>
    <property type="molecule type" value="Genomic_DNA"/>
</dbReference>
<dbReference type="Proteomes" id="UP000001784">
    <property type="component" value="Chromosome"/>
</dbReference>
<sequence length="85" mass="9472">MKEDTMNGYEKQKMELLDFYRGGELPPGRMEAEQGMEAPGGNNVQAGAPAVKETPEPDAGARAEWIETWMNDIKAFIRNIDVQSL</sequence>
<organism evidence="2 3">
    <name type="scientific">Syntrophobacter fumaroxidans (strain DSM 10017 / MPOB)</name>
    <dbReference type="NCBI Taxonomy" id="335543"/>
    <lineage>
        <taxon>Bacteria</taxon>
        <taxon>Pseudomonadati</taxon>
        <taxon>Thermodesulfobacteriota</taxon>
        <taxon>Syntrophobacteria</taxon>
        <taxon>Syntrophobacterales</taxon>
        <taxon>Syntrophobacteraceae</taxon>
        <taxon>Syntrophobacter</taxon>
    </lineage>
</organism>